<evidence type="ECO:0000256" key="2">
    <source>
        <dbReference type="ARBA" id="ARBA00009055"/>
    </source>
</evidence>
<dbReference type="GO" id="GO:0008320">
    <property type="term" value="F:protein transmembrane transporter activity"/>
    <property type="evidence" value="ECO:0007669"/>
    <property type="project" value="TreeGrafter"/>
</dbReference>
<keyword evidence="7 9" id="KW-0472">Membrane</keyword>
<dbReference type="InterPro" id="IPR051544">
    <property type="entry name" value="TPS_OM_transporter"/>
</dbReference>
<dbReference type="InterPro" id="IPR005565">
    <property type="entry name" value="Hemolysn_activator_HlyB_C"/>
</dbReference>
<dbReference type="PANTHER" id="PTHR34597:SF1">
    <property type="entry name" value="HEME_HEMOPEXIN TRANSPORTER PROTEIN HUXB"/>
    <property type="match status" value="1"/>
</dbReference>
<evidence type="ECO:0000256" key="8">
    <source>
        <dbReference type="ARBA" id="ARBA00023237"/>
    </source>
</evidence>
<dbReference type="AlphaFoldDB" id="A0A2M8VJ42"/>
<dbReference type="GO" id="GO:0046819">
    <property type="term" value="P:protein secretion by the type V secretion system"/>
    <property type="evidence" value="ECO:0007669"/>
    <property type="project" value="TreeGrafter"/>
</dbReference>
<dbReference type="PROSITE" id="PS51779">
    <property type="entry name" value="POTRA"/>
    <property type="match status" value="1"/>
</dbReference>
<dbReference type="Gene3D" id="3.10.20.310">
    <property type="entry name" value="membrane protein fhac"/>
    <property type="match status" value="1"/>
</dbReference>
<keyword evidence="6" id="KW-0653">Protein transport</keyword>
<comment type="caution">
    <text evidence="11">The sequence shown here is derived from an EMBL/GenBank/DDBJ whole genome shotgun (WGS) entry which is preliminary data.</text>
</comment>
<dbReference type="GO" id="GO:0098046">
    <property type="term" value="C:type V protein secretion system complex"/>
    <property type="evidence" value="ECO:0007669"/>
    <property type="project" value="TreeGrafter"/>
</dbReference>
<evidence type="ECO:0000256" key="4">
    <source>
        <dbReference type="ARBA" id="ARBA00022452"/>
    </source>
</evidence>
<sequence>MRPVLVLSRPQSHSHHASRWVSAIAKLVGYGLVFTVIGLFSRVTFAQQLPTAGTEIQQITQIPPLIKAPPKLDVEIKAPEVINVPSNARKIEIKSIQIKGIKNIAAADLIAASGFVPNSMLSFEELKNLTQKMVAYLHEKQYFVAQVFLPPQAISDGVVIFEVMEGKYSKVELKGNGVIPKAMLTALMGKVKSGEPIKANDLERGLLLVSDLPGVLVSSNLSPGQVTGTSDLVVEVEKTALLSGSVDYDNFGNTYTGVNRVGGTLNINNPSGNGDIVTLRAQTSAVGMNYGRASYQGQVDVFKPGIALTSMQYQLGQQYQSLSAYGRANIASVYTGYPVIRSRDANLNMLLNFDLKQLNDNVRATNTMTPKKAEVASFNINGDSKDQLLGGGFNTYYSSFSVGNIVLQNQQSITNDAQYAQTNGTFNKLYLNTTRLQNIAGPLSLYGAFRGQFASKNMDGTEKMGLGGANGVRAYPEGEGYGDQGYLLNIEARANVPNPFSIMPGQLQLIGFFDNGSIMFNKNPWPGAGINNHQTLSGAGVGLNWTSQNNLVLRSYLAHKVGGAAPTSAPDQTYRFWVQLIQYL</sequence>
<evidence type="ECO:0000256" key="3">
    <source>
        <dbReference type="ARBA" id="ARBA00022448"/>
    </source>
</evidence>
<dbReference type="InterPro" id="IPR034746">
    <property type="entry name" value="POTRA"/>
</dbReference>
<reference evidence="11 12" key="1">
    <citation type="submission" date="2017-11" db="EMBL/GenBank/DDBJ databases">
        <title>Genomic Encyclopedia of Type Strains, Phase III (KMG-III): the genomes of soil and plant-associated and newly described type strains.</title>
        <authorList>
            <person name="Whitman W."/>
        </authorList>
    </citation>
    <scope>NUCLEOTIDE SEQUENCE [LARGE SCALE GENOMIC DNA]</scope>
    <source>
        <strain evidence="11 12">UB-Domo-W1</strain>
    </source>
</reference>
<dbReference type="OrthoDB" id="572300at2"/>
<comment type="similarity">
    <text evidence="2">Belongs to the TPS (TC 1.B.20) family.</text>
</comment>
<feature type="domain" description="POTRA" evidence="10">
    <location>
        <begin position="91"/>
        <end position="166"/>
    </location>
</feature>
<keyword evidence="4" id="KW-1134">Transmembrane beta strand</keyword>
<dbReference type="EMBL" id="PGTX01000005">
    <property type="protein sequence ID" value="PJI76949.1"/>
    <property type="molecule type" value="Genomic_DNA"/>
</dbReference>
<dbReference type="Gene3D" id="2.40.160.50">
    <property type="entry name" value="membrane protein fhac: a member of the omp85/tpsb transporter family"/>
    <property type="match status" value="1"/>
</dbReference>
<evidence type="ECO:0000256" key="9">
    <source>
        <dbReference type="SAM" id="Phobius"/>
    </source>
</evidence>
<dbReference type="Pfam" id="PF08479">
    <property type="entry name" value="POTRA_2"/>
    <property type="match status" value="1"/>
</dbReference>
<dbReference type="Pfam" id="PF03865">
    <property type="entry name" value="ShlB"/>
    <property type="match status" value="1"/>
</dbReference>
<keyword evidence="8" id="KW-0998">Cell outer membrane</keyword>
<evidence type="ECO:0000259" key="10">
    <source>
        <dbReference type="PROSITE" id="PS51779"/>
    </source>
</evidence>
<gene>
    <name evidence="11" type="ORF">B0G85_1868</name>
</gene>
<evidence type="ECO:0000313" key="11">
    <source>
        <dbReference type="EMBL" id="PJI76949.1"/>
    </source>
</evidence>
<dbReference type="GO" id="GO:0009279">
    <property type="term" value="C:cell outer membrane"/>
    <property type="evidence" value="ECO:0007669"/>
    <property type="project" value="UniProtKB-SubCell"/>
</dbReference>
<keyword evidence="12" id="KW-1185">Reference proteome</keyword>
<comment type="subcellular location">
    <subcellularLocation>
        <location evidence="1">Cell outer membrane</location>
    </subcellularLocation>
</comment>
<feature type="transmembrane region" description="Helical" evidence="9">
    <location>
        <begin position="20"/>
        <end position="40"/>
    </location>
</feature>
<organism evidence="11 12">
    <name type="scientific">Polynucleobacter brandtiae</name>
    <dbReference type="NCBI Taxonomy" id="1938816"/>
    <lineage>
        <taxon>Bacteria</taxon>
        <taxon>Pseudomonadati</taxon>
        <taxon>Pseudomonadota</taxon>
        <taxon>Betaproteobacteria</taxon>
        <taxon>Burkholderiales</taxon>
        <taxon>Burkholderiaceae</taxon>
        <taxon>Polynucleobacter</taxon>
    </lineage>
</organism>
<keyword evidence="3" id="KW-0813">Transport</keyword>
<proteinExistence type="inferred from homology"/>
<keyword evidence="9" id="KW-1133">Transmembrane helix</keyword>
<evidence type="ECO:0000313" key="12">
    <source>
        <dbReference type="Proteomes" id="UP000229366"/>
    </source>
</evidence>
<keyword evidence="5 9" id="KW-0812">Transmembrane</keyword>
<evidence type="ECO:0000256" key="6">
    <source>
        <dbReference type="ARBA" id="ARBA00022927"/>
    </source>
</evidence>
<accession>A0A2M8VJ42</accession>
<evidence type="ECO:0000256" key="5">
    <source>
        <dbReference type="ARBA" id="ARBA00022692"/>
    </source>
</evidence>
<dbReference type="Proteomes" id="UP000229366">
    <property type="component" value="Unassembled WGS sequence"/>
</dbReference>
<evidence type="ECO:0000256" key="7">
    <source>
        <dbReference type="ARBA" id="ARBA00023136"/>
    </source>
</evidence>
<name>A0A2M8VJ42_9BURK</name>
<evidence type="ECO:0000256" key="1">
    <source>
        <dbReference type="ARBA" id="ARBA00004442"/>
    </source>
</evidence>
<dbReference type="InterPro" id="IPR013686">
    <property type="entry name" value="Polypept-transport_assoc_ShlB"/>
</dbReference>
<protein>
    <submittedName>
        <fullName evidence="11">Hemolysin activation/secretion protein</fullName>
    </submittedName>
</protein>
<dbReference type="PANTHER" id="PTHR34597">
    <property type="entry name" value="SLR1661 PROTEIN"/>
    <property type="match status" value="1"/>
</dbReference>
<dbReference type="RefSeq" id="WP_157799310.1">
    <property type="nucleotide sequence ID" value="NZ_CBCSBW010000006.1"/>
</dbReference>